<reference evidence="1 2" key="1">
    <citation type="journal article" name="Nat. Commun.">
        <title>Undinarchaeota illuminate DPANN phylogeny and the impact of gene transfer on archaeal evolution.</title>
        <authorList>
            <person name="Dombrowski N."/>
            <person name="Williams T.A."/>
            <person name="Sun J."/>
            <person name="Woodcroft B.J."/>
            <person name="Lee J.H."/>
            <person name="Minh B.Q."/>
            <person name="Rinke C."/>
            <person name="Spang A."/>
        </authorList>
    </citation>
    <scope>NUCLEOTIDE SEQUENCE [LARGE SCALE GENOMIC DNA]</scope>
    <source>
        <strain evidence="1">MAG_bin17</strain>
    </source>
</reference>
<protein>
    <recommendedName>
        <fullName evidence="3">Lipoprotein</fullName>
    </recommendedName>
</protein>
<evidence type="ECO:0000313" key="1">
    <source>
        <dbReference type="EMBL" id="HIJ99282.1"/>
    </source>
</evidence>
<evidence type="ECO:0000313" key="2">
    <source>
        <dbReference type="Proteomes" id="UP000604391"/>
    </source>
</evidence>
<name>A0A832V043_9ARCH</name>
<accession>A0A832V043</accession>
<dbReference type="Proteomes" id="UP000604391">
    <property type="component" value="Unassembled WGS sequence"/>
</dbReference>
<keyword evidence="2" id="KW-1185">Reference proteome</keyword>
<evidence type="ECO:0008006" key="3">
    <source>
        <dbReference type="Google" id="ProtNLM"/>
    </source>
</evidence>
<dbReference type="AlphaFoldDB" id="A0A832V043"/>
<comment type="caution">
    <text evidence="1">The sequence shown here is derived from an EMBL/GenBank/DDBJ whole genome shotgun (WGS) entry which is preliminary data.</text>
</comment>
<sequence>MKKRSILLIILLIIFISGCLTYSKSEKVKFLGEGDEISLTGYIFSEGSKFCFDSEATDCFPAFSNILSEDMFSTADCIVVVGVDATMSVSDGEKTLFLNSVSVIDEISFCKERT</sequence>
<gene>
    <name evidence="1" type="ORF">H1011_00475</name>
</gene>
<proteinExistence type="predicted"/>
<dbReference type="EMBL" id="DVAD01000003">
    <property type="protein sequence ID" value="HIJ99282.1"/>
    <property type="molecule type" value="Genomic_DNA"/>
</dbReference>
<organism evidence="1 2">
    <name type="scientific">Candidatus Undinarchaeum marinum</name>
    <dbReference type="NCBI Taxonomy" id="2756141"/>
    <lineage>
        <taxon>Archaea</taxon>
        <taxon>Candidatus Undinarchaeota</taxon>
        <taxon>Candidatus Undinarchaeia</taxon>
        <taxon>Candidatus Undinarchaeales</taxon>
        <taxon>Candidatus Undinarchaeaceae</taxon>
        <taxon>Candidatus Undinarchaeum</taxon>
    </lineage>
</organism>
<dbReference type="PROSITE" id="PS51257">
    <property type="entry name" value="PROKAR_LIPOPROTEIN"/>
    <property type="match status" value="1"/>
</dbReference>